<dbReference type="InterPro" id="IPR001387">
    <property type="entry name" value="Cro/C1-type_HTH"/>
</dbReference>
<gene>
    <name evidence="2" type="ORF">MAMMFC1_01861</name>
</gene>
<feature type="domain" description="HTH cro/C1-type" evidence="1">
    <location>
        <begin position="7"/>
        <end position="43"/>
    </location>
</feature>
<proteinExistence type="predicted"/>
<dbReference type="AlphaFoldDB" id="A0A348AJE2"/>
<dbReference type="SMART" id="SM00530">
    <property type="entry name" value="HTH_XRE"/>
    <property type="match status" value="1"/>
</dbReference>
<dbReference type="Gene3D" id="1.10.260.40">
    <property type="entry name" value="lambda repressor-like DNA-binding domains"/>
    <property type="match status" value="1"/>
</dbReference>
<dbReference type="KEGG" id="mana:MAMMFC1_01861"/>
<organism evidence="2 3">
    <name type="scientific">Methylomusa anaerophila</name>
    <dbReference type="NCBI Taxonomy" id="1930071"/>
    <lineage>
        <taxon>Bacteria</taxon>
        <taxon>Bacillati</taxon>
        <taxon>Bacillota</taxon>
        <taxon>Negativicutes</taxon>
        <taxon>Selenomonadales</taxon>
        <taxon>Sporomusaceae</taxon>
        <taxon>Methylomusa</taxon>
    </lineage>
</organism>
<reference evidence="2 3" key="1">
    <citation type="journal article" date="2018" name="Int. J. Syst. Evol. Microbiol.">
        <title>Methylomusa anaerophila gen. nov., sp. nov., an anaerobic methanol-utilizing bacterium isolated from a microbial fuel cell.</title>
        <authorList>
            <person name="Amano N."/>
            <person name="Yamamuro A."/>
            <person name="Miyahara M."/>
            <person name="Kouzuma A."/>
            <person name="Abe T."/>
            <person name="Watanabe K."/>
        </authorList>
    </citation>
    <scope>NUCLEOTIDE SEQUENCE [LARGE SCALE GENOMIC DNA]</scope>
    <source>
        <strain evidence="2 3">MMFC1</strain>
    </source>
</reference>
<sequence length="70" mass="8148">MTLHEILKIIRKELNITQEQLAHELNISFSTINRWENSRTSPSRLARMRLADYCAKKGIPEAIVTQIEKV</sequence>
<evidence type="ECO:0000259" key="1">
    <source>
        <dbReference type="PROSITE" id="PS50943"/>
    </source>
</evidence>
<protein>
    <submittedName>
        <fullName evidence="2">Transcriptional repressor DicA</fullName>
    </submittedName>
</protein>
<evidence type="ECO:0000313" key="3">
    <source>
        <dbReference type="Proteomes" id="UP000276437"/>
    </source>
</evidence>
<dbReference type="GO" id="GO:0003677">
    <property type="term" value="F:DNA binding"/>
    <property type="evidence" value="ECO:0007669"/>
    <property type="project" value="InterPro"/>
</dbReference>
<evidence type="ECO:0000313" key="2">
    <source>
        <dbReference type="EMBL" id="BBB91190.1"/>
    </source>
</evidence>
<dbReference type="SUPFAM" id="SSF47413">
    <property type="entry name" value="lambda repressor-like DNA-binding domains"/>
    <property type="match status" value="1"/>
</dbReference>
<dbReference type="Proteomes" id="UP000276437">
    <property type="component" value="Chromosome"/>
</dbReference>
<keyword evidence="3" id="KW-1185">Reference proteome</keyword>
<dbReference type="PROSITE" id="PS50943">
    <property type="entry name" value="HTH_CROC1"/>
    <property type="match status" value="1"/>
</dbReference>
<name>A0A348AJE2_9FIRM</name>
<dbReference type="RefSeq" id="WP_126308247.1">
    <property type="nucleotide sequence ID" value="NZ_AP018449.1"/>
</dbReference>
<dbReference type="CDD" id="cd00093">
    <property type="entry name" value="HTH_XRE"/>
    <property type="match status" value="1"/>
</dbReference>
<accession>A0A348AJE2</accession>
<dbReference type="Pfam" id="PF01381">
    <property type="entry name" value="HTH_3"/>
    <property type="match status" value="1"/>
</dbReference>
<dbReference type="InterPro" id="IPR010982">
    <property type="entry name" value="Lambda_DNA-bd_dom_sf"/>
</dbReference>
<dbReference type="OrthoDB" id="9804312at2"/>
<dbReference type="EMBL" id="AP018449">
    <property type="protein sequence ID" value="BBB91190.1"/>
    <property type="molecule type" value="Genomic_DNA"/>
</dbReference>